<dbReference type="Proteomes" id="UP000315750">
    <property type="component" value="Chromosome"/>
</dbReference>
<keyword evidence="3" id="KW-1185">Reference proteome</keyword>
<feature type="transmembrane region" description="Helical" evidence="1">
    <location>
        <begin position="20"/>
        <end position="44"/>
    </location>
</feature>
<gene>
    <name evidence="2" type="ORF">Pan181_20570</name>
</gene>
<dbReference type="AlphaFoldDB" id="A0A518AMB0"/>
<organism evidence="2 3">
    <name type="scientific">Aeoliella mucimassa</name>
    <dbReference type="NCBI Taxonomy" id="2527972"/>
    <lineage>
        <taxon>Bacteria</taxon>
        <taxon>Pseudomonadati</taxon>
        <taxon>Planctomycetota</taxon>
        <taxon>Planctomycetia</taxon>
        <taxon>Pirellulales</taxon>
        <taxon>Lacipirellulaceae</taxon>
        <taxon>Aeoliella</taxon>
    </lineage>
</organism>
<keyword evidence="1" id="KW-1133">Transmembrane helix</keyword>
<keyword evidence="1" id="KW-0472">Membrane</keyword>
<name>A0A518AMB0_9BACT</name>
<protein>
    <submittedName>
        <fullName evidence="2">Uncharacterized protein</fullName>
    </submittedName>
</protein>
<keyword evidence="1" id="KW-0812">Transmembrane</keyword>
<evidence type="ECO:0000313" key="3">
    <source>
        <dbReference type="Proteomes" id="UP000315750"/>
    </source>
</evidence>
<proteinExistence type="predicted"/>
<accession>A0A518AMB0</accession>
<reference evidence="2 3" key="1">
    <citation type="submission" date="2019-02" db="EMBL/GenBank/DDBJ databases">
        <title>Deep-cultivation of Planctomycetes and their phenomic and genomic characterization uncovers novel biology.</title>
        <authorList>
            <person name="Wiegand S."/>
            <person name="Jogler M."/>
            <person name="Boedeker C."/>
            <person name="Pinto D."/>
            <person name="Vollmers J."/>
            <person name="Rivas-Marin E."/>
            <person name="Kohn T."/>
            <person name="Peeters S.H."/>
            <person name="Heuer A."/>
            <person name="Rast P."/>
            <person name="Oberbeckmann S."/>
            <person name="Bunk B."/>
            <person name="Jeske O."/>
            <person name="Meyerdierks A."/>
            <person name="Storesund J.E."/>
            <person name="Kallscheuer N."/>
            <person name="Luecker S."/>
            <person name="Lage O.M."/>
            <person name="Pohl T."/>
            <person name="Merkel B.J."/>
            <person name="Hornburger P."/>
            <person name="Mueller R.-W."/>
            <person name="Bruemmer F."/>
            <person name="Labrenz M."/>
            <person name="Spormann A.M."/>
            <person name="Op den Camp H."/>
            <person name="Overmann J."/>
            <person name="Amann R."/>
            <person name="Jetten M.S.M."/>
            <person name="Mascher T."/>
            <person name="Medema M.H."/>
            <person name="Devos D.P."/>
            <person name="Kaster A.-K."/>
            <person name="Ovreas L."/>
            <person name="Rohde M."/>
            <person name="Galperin M.Y."/>
            <person name="Jogler C."/>
        </authorList>
    </citation>
    <scope>NUCLEOTIDE SEQUENCE [LARGE SCALE GENOMIC DNA]</scope>
    <source>
        <strain evidence="2 3">Pan181</strain>
    </source>
</reference>
<sequence length="68" mass="7520">MDEPIVSIPVFGDWSVANVITRAIIVVGANIAVGSAALIAFLIIRYGLRWVRIALWARRITNALREDD</sequence>
<dbReference type="EMBL" id="CP036278">
    <property type="protein sequence ID" value="QDU55860.1"/>
    <property type="molecule type" value="Genomic_DNA"/>
</dbReference>
<evidence type="ECO:0000256" key="1">
    <source>
        <dbReference type="SAM" id="Phobius"/>
    </source>
</evidence>
<evidence type="ECO:0000313" key="2">
    <source>
        <dbReference type="EMBL" id="QDU55860.1"/>
    </source>
</evidence>
<dbReference type="KEGG" id="amuc:Pan181_20570"/>